<dbReference type="SUPFAM" id="SSF111469">
    <property type="entry name" value="Geminin coiled-coil domain"/>
    <property type="match status" value="1"/>
</dbReference>
<evidence type="ECO:0000313" key="7">
    <source>
        <dbReference type="EMBL" id="KAI1893802.1"/>
    </source>
</evidence>
<proteinExistence type="predicted"/>
<keyword evidence="3" id="KW-0539">Nucleus</keyword>
<dbReference type="Proteomes" id="UP000829720">
    <property type="component" value="Unassembled WGS sequence"/>
</dbReference>
<dbReference type="PANTHER" id="PTHR13372:SF2">
    <property type="entry name" value="GEMININ COILED-COIL DOMAIN-CONTAINING PROTEIN 1"/>
    <property type="match status" value="1"/>
</dbReference>
<evidence type="ECO:0000313" key="8">
    <source>
        <dbReference type="Proteomes" id="UP000829720"/>
    </source>
</evidence>
<comment type="caution">
    <text evidence="7">The sequence shown here is derived from an EMBL/GenBank/DDBJ whole genome shotgun (WGS) entry which is preliminary data.</text>
</comment>
<dbReference type="AlphaFoldDB" id="A0A8T3DCF9"/>
<dbReference type="GO" id="GO:0005634">
    <property type="term" value="C:nucleus"/>
    <property type="evidence" value="ECO:0007669"/>
    <property type="project" value="UniProtKB-SubCell"/>
</dbReference>
<name>A0A8T3DCF9_9TELE</name>
<evidence type="ECO:0000256" key="6">
    <source>
        <dbReference type="SAM" id="MobiDB-lite"/>
    </source>
</evidence>
<evidence type="ECO:0008006" key="9">
    <source>
        <dbReference type="Google" id="ProtNLM"/>
    </source>
</evidence>
<dbReference type="CDD" id="cd22588">
    <property type="entry name" value="GemC1_CC"/>
    <property type="match status" value="1"/>
</dbReference>
<keyword evidence="2 5" id="KW-0175">Coiled coil</keyword>
<dbReference type="GO" id="GO:0045786">
    <property type="term" value="P:negative regulation of cell cycle"/>
    <property type="evidence" value="ECO:0007669"/>
    <property type="project" value="TreeGrafter"/>
</dbReference>
<dbReference type="OrthoDB" id="8923917at2759"/>
<dbReference type="PANTHER" id="PTHR13372">
    <property type="entry name" value="GEMININ"/>
    <property type="match status" value="1"/>
</dbReference>
<evidence type="ECO:0000256" key="4">
    <source>
        <dbReference type="ARBA" id="ARBA00023306"/>
    </source>
</evidence>
<comment type="subcellular location">
    <subcellularLocation>
        <location evidence="1">Nucleus</location>
    </subcellularLocation>
</comment>
<organism evidence="7 8">
    <name type="scientific">Albula goreensis</name>
    <dbReference type="NCBI Taxonomy" id="1534307"/>
    <lineage>
        <taxon>Eukaryota</taxon>
        <taxon>Metazoa</taxon>
        <taxon>Chordata</taxon>
        <taxon>Craniata</taxon>
        <taxon>Vertebrata</taxon>
        <taxon>Euteleostomi</taxon>
        <taxon>Actinopterygii</taxon>
        <taxon>Neopterygii</taxon>
        <taxon>Teleostei</taxon>
        <taxon>Albuliformes</taxon>
        <taxon>Albulidae</taxon>
        <taxon>Albula</taxon>
    </lineage>
</organism>
<protein>
    <recommendedName>
        <fullName evidence="9">Geminin coiled-coil domain-containing protein 1</fullName>
    </recommendedName>
</protein>
<dbReference type="GO" id="GO:0008156">
    <property type="term" value="P:negative regulation of DNA replication"/>
    <property type="evidence" value="ECO:0007669"/>
    <property type="project" value="TreeGrafter"/>
</dbReference>
<keyword evidence="4" id="KW-0131">Cell cycle</keyword>
<dbReference type="Gene3D" id="1.20.5.1180">
    <property type="entry name" value="Geminin coiled-coil domain"/>
    <property type="match status" value="1"/>
</dbReference>
<reference evidence="7" key="1">
    <citation type="submission" date="2021-01" db="EMBL/GenBank/DDBJ databases">
        <authorList>
            <person name="Zahm M."/>
            <person name="Roques C."/>
            <person name="Cabau C."/>
            <person name="Klopp C."/>
            <person name="Donnadieu C."/>
            <person name="Jouanno E."/>
            <person name="Lampietro C."/>
            <person name="Louis A."/>
            <person name="Herpin A."/>
            <person name="Echchiki A."/>
            <person name="Berthelot C."/>
            <person name="Parey E."/>
            <person name="Roest-Crollius H."/>
            <person name="Braasch I."/>
            <person name="Postlethwait J."/>
            <person name="Bobe J."/>
            <person name="Montfort J."/>
            <person name="Bouchez O."/>
            <person name="Begum T."/>
            <person name="Mejri S."/>
            <person name="Adams A."/>
            <person name="Chen W.-J."/>
            <person name="Guiguen Y."/>
        </authorList>
    </citation>
    <scope>NUCLEOTIDE SEQUENCE</scope>
    <source>
        <tissue evidence="7">Blood</tissue>
    </source>
</reference>
<evidence type="ECO:0000256" key="3">
    <source>
        <dbReference type="ARBA" id="ARBA00023242"/>
    </source>
</evidence>
<evidence type="ECO:0000256" key="2">
    <source>
        <dbReference type="ARBA" id="ARBA00023054"/>
    </source>
</evidence>
<gene>
    <name evidence="7" type="ORF">AGOR_G00127410</name>
</gene>
<evidence type="ECO:0000256" key="5">
    <source>
        <dbReference type="SAM" id="Coils"/>
    </source>
</evidence>
<dbReference type="EMBL" id="JAERUA010000011">
    <property type="protein sequence ID" value="KAI1893802.1"/>
    <property type="molecule type" value="Genomic_DNA"/>
</dbReference>
<sequence>MYSSFSHERKFSLKVWRTPRSPSACRPVRSACIMSTAVSCQEPSFVGGQRYDCPYSVPTSAESVDVSKETLVSFWAAGPLDNTVCLHEPSQQETLYSQRYESVPTWNGHLSPQLQRNKQLQDTLQQREEELARLQEENNKLKEFLNSSLVKCLEDKAKKLLSAQRGTGTRHRKRMLLDDGRYCRFNASQLLAGSQGKRTCRNLTSEFCSAEELAATPSMDSWVLQTLGLQDEDTIDPTAHYSTSINPAANFSSSIDPSAGYSSDMDSSASCSSHLNSSPNYRSGIISSVNCSSNINPSASLSLSINPSSTSCHNNDACTSFSPLASLPVELTDAMPLPDPLDVQPVMSSLPGFPSSVGTTQRHTPTPHCPESDCAQQTYPTPPGGSAAPYPTPSTPRGRTEVAFSMSLEPWNSVRTHSFPQGQAFVCRDTCGGWNFTWVPKDAP</sequence>
<feature type="region of interest" description="Disordered" evidence="6">
    <location>
        <begin position="351"/>
        <end position="399"/>
    </location>
</feature>
<dbReference type="InterPro" id="IPR059237">
    <property type="entry name" value="GemC1_CC"/>
</dbReference>
<evidence type="ECO:0000256" key="1">
    <source>
        <dbReference type="ARBA" id="ARBA00004123"/>
    </source>
</evidence>
<keyword evidence="8" id="KW-1185">Reference proteome</keyword>
<accession>A0A8T3DCF9</accession>
<feature type="coiled-coil region" evidence="5">
    <location>
        <begin position="117"/>
        <end position="147"/>
    </location>
</feature>